<gene>
    <name evidence="4" type="ORF">B0T15DRAFT_533864</name>
</gene>
<name>A0AAJ0GTR7_9PEZI</name>
<dbReference type="GO" id="GO:0008270">
    <property type="term" value="F:zinc ion binding"/>
    <property type="evidence" value="ECO:0007669"/>
    <property type="project" value="UniProtKB-KW"/>
</dbReference>
<evidence type="ECO:0000256" key="1">
    <source>
        <dbReference type="PROSITE-ProRule" id="PRU00042"/>
    </source>
</evidence>
<keyword evidence="1" id="KW-0479">Metal-binding</keyword>
<reference evidence="4" key="2">
    <citation type="submission" date="2023-06" db="EMBL/GenBank/DDBJ databases">
        <authorList>
            <consortium name="Lawrence Berkeley National Laboratory"/>
            <person name="Mondo S.J."/>
            <person name="Hensen N."/>
            <person name="Bonometti L."/>
            <person name="Westerberg I."/>
            <person name="Brannstrom I.O."/>
            <person name="Guillou S."/>
            <person name="Cros-Aarteil S."/>
            <person name="Calhoun S."/>
            <person name="Haridas S."/>
            <person name="Kuo A."/>
            <person name="Pangilinan J."/>
            <person name="Riley R."/>
            <person name="Labutti K."/>
            <person name="Andreopoulos B."/>
            <person name="Lipzen A."/>
            <person name="Chen C."/>
            <person name="Yanf M."/>
            <person name="Daum C."/>
            <person name="Ng V."/>
            <person name="Clum A."/>
            <person name="Steindorff A."/>
            <person name="Ohm R."/>
            <person name="Martin F."/>
            <person name="Silar P."/>
            <person name="Natvig D."/>
            <person name="Lalanne C."/>
            <person name="Gautier V."/>
            <person name="Ament-Velasquez S.L."/>
            <person name="Kruys A."/>
            <person name="Hutchinson M.I."/>
            <person name="Powell A.J."/>
            <person name="Barry K."/>
            <person name="Miller A.N."/>
            <person name="Grigoriev I.V."/>
            <person name="Debuchy R."/>
            <person name="Gladieux P."/>
            <person name="Thoren M.H."/>
            <person name="Johannesson H."/>
        </authorList>
    </citation>
    <scope>NUCLEOTIDE SEQUENCE</scope>
    <source>
        <strain evidence="4">CBS 333.67</strain>
    </source>
</reference>
<comment type="caution">
    <text evidence="4">The sequence shown here is derived from an EMBL/GenBank/DDBJ whole genome shotgun (WGS) entry which is preliminary data.</text>
</comment>
<dbReference type="PROSITE" id="PS50157">
    <property type="entry name" value="ZINC_FINGER_C2H2_2"/>
    <property type="match status" value="1"/>
</dbReference>
<sequence length="328" mass="37170">MIMECRHCNEKFERDSAEFADHCDNHAKIQVQLGRTGKRTYGARYTESESAKDKEPKPEPKRPEHPRAQQTALPVRSKPASTFASTTPAASSPKSPNKTVLERVQSIIDRFEPYEDGVESKTQRPAELPCPDCDFKLRDKKELDHHFLSVYCRGSHIVQYALQIDKTKPRGYFVEELLVPYDEHAHPSEFQCRKCGNTFPSLRAMQEHEATHPILPQICLHCAKVFGTAYELEDHYDWHDDMEYRQRVDKLPAEPAVADDLDEEEGDIVPADVTDFGRGIQKIPFTHLVGKKAPGLPKDGTLAGISSISKEDVEMREYTVIVLLPTAA</sequence>
<organism evidence="4 5">
    <name type="scientific">Chaetomium strumarium</name>
    <dbReference type="NCBI Taxonomy" id="1170767"/>
    <lineage>
        <taxon>Eukaryota</taxon>
        <taxon>Fungi</taxon>
        <taxon>Dikarya</taxon>
        <taxon>Ascomycota</taxon>
        <taxon>Pezizomycotina</taxon>
        <taxon>Sordariomycetes</taxon>
        <taxon>Sordariomycetidae</taxon>
        <taxon>Sordariales</taxon>
        <taxon>Chaetomiaceae</taxon>
        <taxon>Chaetomium</taxon>
    </lineage>
</organism>
<dbReference type="AlphaFoldDB" id="A0AAJ0GTR7"/>
<keyword evidence="1" id="KW-0863">Zinc-finger</keyword>
<dbReference type="GeneID" id="87888218"/>
<dbReference type="SMART" id="SM00355">
    <property type="entry name" value="ZnF_C2H2"/>
    <property type="match status" value="4"/>
</dbReference>
<evidence type="ECO:0000259" key="3">
    <source>
        <dbReference type="PROSITE" id="PS50157"/>
    </source>
</evidence>
<keyword evidence="1" id="KW-0862">Zinc</keyword>
<feature type="domain" description="C2H2-type" evidence="3">
    <location>
        <begin position="190"/>
        <end position="212"/>
    </location>
</feature>
<dbReference type="InterPro" id="IPR013087">
    <property type="entry name" value="Znf_C2H2_type"/>
</dbReference>
<proteinExistence type="predicted"/>
<evidence type="ECO:0000313" key="4">
    <source>
        <dbReference type="EMBL" id="KAK3305922.1"/>
    </source>
</evidence>
<feature type="compositionally biased region" description="Basic and acidic residues" evidence="2">
    <location>
        <begin position="46"/>
        <end position="67"/>
    </location>
</feature>
<dbReference type="RefSeq" id="XP_062721702.1">
    <property type="nucleotide sequence ID" value="XM_062869389.1"/>
</dbReference>
<dbReference type="Proteomes" id="UP001273166">
    <property type="component" value="Unassembled WGS sequence"/>
</dbReference>
<dbReference type="Gene3D" id="3.30.160.60">
    <property type="entry name" value="Classic Zinc Finger"/>
    <property type="match status" value="1"/>
</dbReference>
<reference evidence="4" key="1">
    <citation type="journal article" date="2023" name="Mol. Phylogenet. Evol.">
        <title>Genome-scale phylogeny and comparative genomics of the fungal order Sordariales.</title>
        <authorList>
            <person name="Hensen N."/>
            <person name="Bonometti L."/>
            <person name="Westerberg I."/>
            <person name="Brannstrom I.O."/>
            <person name="Guillou S."/>
            <person name="Cros-Aarteil S."/>
            <person name="Calhoun S."/>
            <person name="Haridas S."/>
            <person name="Kuo A."/>
            <person name="Mondo S."/>
            <person name="Pangilinan J."/>
            <person name="Riley R."/>
            <person name="LaButti K."/>
            <person name="Andreopoulos B."/>
            <person name="Lipzen A."/>
            <person name="Chen C."/>
            <person name="Yan M."/>
            <person name="Daum C."/>
            <person name="Ng V."/>
            <person name="Clum A."/>
            <person name="Steindorff A."/>
            <person name="Ohm R.A."/>
            <person name="Martin F."/>
            <person name="Silar P."/>
            <person name="Natvig D.O."/>
            <person name="Lalanne C."/>
            <person name="Gautier V."/>
            <person name="Ament-Velasquez S.L."/>
            <person name="Kruys A."/>
            <person name="Hutchinson M.I."/>
            <person name="Powell A.J."/>
            <person name="Barry K."/>
            <person name="Miller A.N."/>
            <person name="Grigoriev I.V."/>
            <person name="Debuchy R."/>
            <person name="Gladieux P."/>
            <person name="Hiltunen Thoren M."/>
            <person name="Johannesson H."/>
        </authorList>
    </citation>
    <scope>NUCLEOTIDE SEQUENCE</scope>
    <source>
        <strain evidence="4">CBS 333.67</strain>
    </source>
</reference>
<dbReference type="EMBL" id="JAUDZG010000004">
    <property type="protein sequence ID" value="KAK3305922.1"/>
    <property type="molecule type" value="Genomic_DNA"/>
</dbReference>
<evidence type="ECO:0000313" key="5">
    <source>
        <dbReference type="Proteomes" id="UP001273166"/>
    </source>
</evidence>
<feature type="region of interest" description="Disordered" evidence="2">
    <location>
        <begin position="34"/>
        <end position="100"/>
    </location>
</feature>
<accession>A0AAJ0GTR7</accession>
<dbReference type="PROSITE" id="PS00028">
    <property type="entry name" value="ZINC_FINGER_C2H2_1"/>
    <property type="match status" value="2"/>
</dbReference>
<evidence type="ECO:0000256" key="2">
    <source>
        <dbReference type="SAM" id="MobiDB-lite"/>
    </source>
</evidence>
<keyword evidence="5" id="KW-1185">Reference proteome</keyword>
<protein>
    <recommendedName>
        <fullName evidence="3">C2H2-type domain-containing protein</fullName>
    </recommendedName>
</protein>
<dbReference type="SUPFAM" id="SSF57667">
    <property type="entry name" value="beta-beta-alpha zinc fingers"/>
    <property type="match status" value="1"/>
</dbReference>
<dbReference type="InterPro" id="IPR036236">
    <property type="entry name" value="Znf_C2H2_sf"/>
</dbReference>
<feature type="compositionally biased region" description="Low complexity" evidence="2">
    <location>
        <begin position="77"/>
        <end position="99"/>
    </location>
</feature>